<keyword evidence="4" id="KW-0732">Signal</keyword>
<proteinExistence type="predicted"/>
<dbReference type="AlphaFoldDB" id="A0A2H1YIK9"/>
<feature type="signal peptide" evidence="4">
    <location>
        <begin position="1"/>
        <end position="22"/>
    </location>
</feature>
<dbReference type="RefSeq" id="WP_101917905.1">
    <property type="nucleotide sequence ID" value="NZ_OENF01000039.1"/>
</dbReference>
<accession>A0A2H1YIK9</accession>
<feature type="chain" id="PRO_5013884028" description="TonB-dependent receptor" evidence="4">
    <location>
        <begin position="23"/>
        <end position="621"/>
    </location>
</feature>
<reference evidence="6" key="1">
    <citation type="submission" date="2017-11" db="EMBL/GenBank/DDBJ databases">
        <authorList>
            <person name="Duchaud E."/>
        </authorList>
    </citation>
    <scope>NUCLEOTIDE SEQUENCE [LARGE SCALE GENOMIC DNA]</scope>
    <source>
        <strain evidence="6">Tenacibaculum sp. TNO020</strain>
    </source>
</reference>
<keyword evidence="3" id="KW-0998">Cell outer membrane</keyword>
<comment type="subcellular location">
    <subcellularLocation>
        <location evidence="1">Cell outer membrane</location>
    </subcellularLocation>
</comment>
<sequence length="621" mass="71137">MINLIQKYSILLVLFVISIANAQENKQENKQENRQENRQEKNAIKTDTIIKTEVVNVVTSYVPKITDAFKIKQKPQIEHTKETQKKALEYTIFSVPVASTFIPKSGVMKKIDLGKKEEFYPNYFALGFANKMTPFFEASIRKNENYDSEFGADLKFLLSSNPIENSQLNSTYYTMGLKLFYTQYERYYNWKAGINASRNKHNWYGLPENISFTDATISRIEPEQAYNSIHVFGEVIFDDSFISSANTKVSLFSDILSSSEIEFDADATFKFPLDVIYRDLNDLEIKTTLTYLGTKFEKSYLKSTTNSNNSNSSDGLKHSFFTFGIHPSYEFLAHDISVKIGAKTYFSMDIENSEHNIFVYPDVEISYPIVKEYLTIFLGASGDLKTNSYQSLANENPYISPTQKLLQTNEKYNAFAGFRGKLPNQFSYHLKASYADIENNAFSSIQQSKSNGKNIAGTDAFSFIGYDYGNSFNTEYDDITKVSFFGELAFDGFKNMSLGINGQFNQFTLTNELAPWNTPEIKGEFFATYKTHKWYAGTNLFFVGERKAKEYNVIPETTFKTIDLESYFDINLNGGYHISDSFSVFLHLNNILNTDYQRFNNFNVQGFQAMGGLSWKFDALF</sequence>
<dbReference type="Gene3D" id="2.40.170.20">
    <property type="entry name" value="TonB-dependent receptor, beta-barrel domain"/>
    <property type="match status" value="1"/>
</dbReference>
<evidence type="ECO:0000313" key="5">
    <source>
        <dbReference type="EMBL" id="SOS75260.1"/>
    </source>
</evidence>
<organism evidence="5 6">
    <name type="scientific">Tenacibaculum piscium</name>
    <dbReference type="NCBI Taxonomy" id="1458515"/>
    <lineage>
        <taxon>Bacteria</taxon>
        <taxon>Pseudomonadati</taxon>
        <taxon>Bacteroidota</taxon>
        <taxon>Flavobacteriia</taxon>
        <taxon>Flavobacteriales</taxon>
        <taxon>Flavobacteriaceae</taxon>
        <taxon>Tenacibaculum</taxon>
    </lineage>
</organism>
<evidence type="ECO:0008006" key="7">
    <source>
        <dbReference type="Google" id="ProtNLM"/>
    </source>
</evidence>
<gene>
    <name evidence="5" type="ORF">TNO020_440030</name>
</gene>
<evidence type="ECO:0000256" key="2">
    <source>
        <dbReference type="ARBA" id="ARBA00023136"/>
    </source>
</evidence>
<keyword evidence="6" id="KW-1185">Reference proteome</keyword>
<keyword evidence="2" id="KW-0472">Membrane</keyword>
<name>A0A2H1YIK9_9FLAO</name>
<evidence type="ECO:0000313" key="6">
    <source>
        <dbReference type="Proteomes" id="UP000234211"/>
    </source>
</evidence>
<dbReference type="SUPFAM" id="SSF56935">
    <property type="entry name" value="Porins"/>
    <property type="match status" value="1"/>
</dbReference>
<evidence type="ECO:0000256" key="1">
    <source>
        <dbReference type="ARBA" id="ARBA00004442"/>
    </source>
</evidence>
<evidence type="ECO:0000256" key="4">
    <source>
        <dbReference type="SAM" id="SignalP"/>
    </source>
</evidence>
<protein>
    <recommendedName>
        <fullName evidence="7">TonB-dependent receptor</fullName>
    </recommendedName>
</protein>
<dbReference type="GO" id="GO:0009279">
    <property type="term" value="C:cell outer membrane"/>
    <property type="evidence" value="ECO:0007669"/>
    <property type="project" value="UniProtKB-SubCell"/>
</dbReference>
<dbReference type="Proteomes" id="UP000234211">
    <property type="component" value="Unassembled WGS sequence"/>
</dbReference>
<dbReference type="EMBL" id="OENF01000039">
    <property type="protein sequence ID" value="SOS75260.1"/>
    <property type="molecule type" value="Genomic_DNA"/>
</dbReference>
<evidence type="ECO:0000256" key="3">
    <source>
        <dbReference type="ARBA" id="ARBA00023237"/>
    </source>
</evidence>
<dbReference type="InterPro" id="IPR036942">
    <property type="entry name" value="Beta-barrel_TonB_sf"/>
</dbReference>
<dbReference type="OrthoDB" id="1264254at2"/>